<accession>A0A318E2I2</accession>
<dbReference type="InterPro" id="IPR029044">
    <property type="entry name" value="Nucleotide-diphossugar_trans"/>
</dbReference>
<dbReference type="GO" id="GO:0016757">
    <property type="term" value="F:glycosyltransferase activity"/>
    <property type="evidence" value="ECO:0007669"/>
    <property type="project" value="UniProtKB-KW"/>
</dbReference>
<evidence type="ECO:0000313" key="7">
    <source>
        <dbReference type="EMBL" id="PXV65251.1"/>
    </source>
</evidence>
<gene>
    <name evidence="7" type="ORF">C8D93_11069</name>
</gene>
<evidence type="ECO:0000256" key="3">
    <source>
        <dbReference type="ARBA" id="ARBA00022676"/>
    </source>
</evidence>
<dbReference type="Gene3D" id="3.90.550.10">
    <property type="entry name" value="Spore Coat Polysaccharide Biosynthesis Protein SpsA, Chain A"/>
    <property type="match status" value="1"/>
</dbReference>
<dbReference type="AlphaFoldDB" id="A0A318E2I2"/>
<dbReference type="EMBL" id="QICN01000010">
    <property type="protein sequence ID" value="PXV65251.1"/>
    <property type="molecule type" value="Genomic_DNA"/>
</dbReference>
<feature type="domain" description="Glycosyltransferase 2-like" evidence="6">
    <location>
        <begin position="8"/>
        <end position="103"/>
    </location>
</feature>
<dbReference type="RefSeq" id="WP_170124067.1">
    <property type="nucleotide sequence ID" value="NZ_CAKZQT010000018.1"/>
</dbReference>
<reference evidence="7 8" key="1">
    <citation type="submission" date="2018-04" db="EMBL/GenBank/DDBJ databases">
        <title>Genomic Encyclopedia of Type Strains, Phase IV (KMG-IV): sequencing the most valuable type-strain genomes for metagenomic binning, comparative biology and taxonomic classification.</title>
        <authorList>
            <person name="Goeker M."/>
        </authorList>
    </citation>
    <scope>NUCLEOTIDE SEQUENCE [LARGE SCALE GENOMIC DNA]</scope>
    <source>
        <strain evidence="7 8">DSM 104150</strain>
    </source>
</reference>
<proteinExistence type="predicted"/>
<keyword evidence="3" id="KW-0328">Glycosyltransferase</keyword>
<keyword evidence="4 7" id="KW-0808">Transferase</keyword>
<sequence length="342" mass="37183">MRPLRQLSVVVPTLDEALTLPALFDSLASQRDITLQCVIADGGSADDSVALARRRGARIVRSGRGRGRQLNAGAAAAAHPWLLFLHADSQFTDPDQLAEALDTVATARRNTPSPPPAGHFALRFARGQAGHDMLFALLEAKSASNRPYSINGDQGLLIHRDDFAALGGYDESLALFEDQRIATRIFEHGRWLLLPHRLLTSARRFEAEGHAPRYALMALMMAMEQAGLLGGFVAEAGHAYAAQKDARRLRLAPFRAAALRQLRAAGLRRGLRGVMACGRLIRQNAWQLALLLDLVRHHDDGRWLHRYDRLLAPLLAHRGTDALAGAAAVAALLAGPSLLDRG</sequence>
<dbReference type="InterPro" id="IPR001173">
    <property type="entry name" value="Glyco_trans_2-like"/>
</dbReference>
<dbReference type="PANTHER" id="PTHR43646:SF2">
    <property type="entry name" value="GLYCOSYLTRANSFERASE 2-LIKE DOMAIN-CONTAINING PROTEIN"/>
    <property type="match status" value="1"/>
</dbReference>
<dbReference type="Pfam" id="PF00535">
    <property type="entry name" value="Glycos_transf_2"/>
    <property type="match status" value="1"/>
</dbReference>
<evidence type="ECO:0000256" key="2">
    <source>
        <dbReference type="ARBA" id="ARBA00022475"/>
    </source>
</evidence>
<evidence type="ECO:0000259" key="6">
    <source>
        <dbReference type="Pfam" id="PF00535"/>
    </source>
</evidence>
<dbReference type="PANTHER" id="PTHR43646">
    <property type="entry name" value="GLYCOSYLTRANSFERASE"/>
    <property type="match status" value="1"/>
</dbReference>
<keyword evidence="5" id="KW-0472">Membrane</keyword>
<name>A0A318E2I2_9GAMM</name>
<evidence type="ECO:0000313" key="8">
    <source>
        <dbReference type="Proteomes" id="UP000248330"/>
    </source>
</evidence>
<comment type="caution">
    <text evidence="7">The sequence shown here is derived from an EMBL/GenBank/DDBJ whole genome shotgun (WGS) entry which is preliminary data.</text>
</comment>
<dbReference type="SUPFAM" id="SSF53448">
    <property type="entry name" value="Nucleotide-diphospho-sugar transferases"/>
    <property type="match status" value="1"/>
</dbReference>
<evidence type="ECO:0000256" key="5">
    <source>
        <dbReference type="ARBA" id="ARBA00023136"/>
    </source>
</evidence>
<evidence type="ECO:0000256" key="4">
    <source>
        <dbReference type="ARBA" id="ARBA00022679"/>
    </source>
</evidence>
<evidence type="ECO:0000256" key="1">
    <source>
        <dbReference type="ARBA" id="ARBA00004236"/>
    </source>
</evidence>
<dbReference type="Proteomes" id="UP000248330">
    <property type="component" value="Unassembled WGS sequence"/>
</dbReference>
<comment type="subcellular location">
    <subcellularLocation>
        <location evidence="1">Cell membrane</location>
    </subcellularLocation>
</comment>
<keyword evidence="2" id="KW-1003">Cell membrane</keyword>
<dbReference type="GO" id="GO:0005886">
    <property type="term" value="C:plasma membrane"/>
    <property type="evidence" value="ECO:0007669"/>
    <property type="project" value="UniProtKB-SubCell"/>
</dbReference>
<keyword evidence="8" id="KW-1185">Reference proteome</keyword>
<organism evidence="7 8">
    <name type="scientific">Sinimarinibacterium flocculans</name>
    <dbReference type="NCBI Taxonomy" id="985250"/>
    <lineage>
        <taxon>Bacteria</taxon>
        <taxon>Pseudomonadati</taxon>
        <taxon>Pseudomonadota</taxon>
        <taxon>Gammaproteobacteria</taxon>
        <taxon>Nevskiales</taxon>
        <taxon>Nevskiaceae</taxon>
        <taxon>Sinimarinibacterium</taxon>
    </lineage>
</organism>
<protein>
    <submittedName>
        <fullName evidence="7">RSAM/selenodomain-associated transferase 2</fullName>
    </submittedName>
</protein>